<proteinExistence type="inferred from homology"/>
<evidence type="ECO:0000313" key="17">
    <source>
        <dbReference type="EnsemblMetazoa" id="XP_003387396.2"/>
    </source>
</evidence>
<dbReference type="Gene3D" id="1.10.10.1730">
    <property type="entry name" value="Folliculin"/>
    <property type="match status" value="1"/>
</dbReference>
<keyword evidence="15" id="KW-0966">Cell projection</keyword>
<dbReference type="Gene3D" id="3.40.50.12430">
    <property type="match status" value="1"/>
</dbReference>
<evidence type="ECO:0000256" key="4">
    <source>
        <dbReference type="ARBA" id="ARBA00004300"/>
    </source>
</evidence>
<dbReference type="AlphaFoldDB" id="A0AAN0IFE6"/>
<evidence type="ECO:0000256" key="7">
    <source>
        <dbReference type="ARBA" id="ARBA00009987"/>
    </source>
</evidence>
<keyword evidence="10" id="KW-0963">Cytoplasm</keyword>
<dbReference type="GO" id="GO:0005829">
    <property type="term" value="C:cytosol"/>
    <property type="evidence" value="ECO:0007669"/>
    <property type="project" value="UniProtKB-SubCell"/>
</dbReference>
<evidence type="ECO:0000259" key="16">
    <source>
        <dbReference type="PROSITE" id="PS51834"/>
    </source>
</evidence>
<evidence type="ECO:0000256" key="1">
    <source>
        <dbReference type="ARBA" id="ARBA00004123"/>
    </source>
</evidence>
<dbReference type="EnsemblMetazoa" id="XM_003387348.2">
    <property type="protein sequence ID" value="XP_003387396.2"/>
    <property type="gene ID" value="LOC100633556"/>
</dbReference>
<organism evidence="17 18">
    <name type="scientific">Amphimedon queenslandica</name>
    <name type="common">Sponge</name>
    <dbReference type="NCBI Taxonomy" id="400682"/>
    <lineage>
        <taxon>Eukaryota</taxon>
        <taxon>Metazoa</taxon>
        <taxon>Porifera</taxon>
        <taxon>Demospongiae</taxon>
        <taxon>Heteroscleromorpha</taxon>
        <taxon>Haplosclerida</taxon>
        <taxon>Niphatidae</taxon>
        <taxon>Amphimedon</taxon>
    </lineage>
</organism>
<dbReference type="GO" id="GO:0005929">
    <property type="term" value="C:cilium"/>
    <property type="evidence" value="ECO:0007669"/>
    <property type="project" value="UniProtKB-SubCell"/>
</dbReference>
<protein>
    <recommendedName>
        <fullName evidence="8">Folliculin</fullName>
    </recommendedName>
</protein>
<evidence type="ECO:0000313" key="18">
    <source>
        <dbReference type="Proteomes" id="UP000007879"/>
    </source>
</evidence>
<keyword evidence="13" id="KW-0458">Lysosome</keyword>
<dbReference type="InterPro" id="IPR021713">
    <property type="entry name" value="Folliculin"/>
</dbReference>
<evidence type="ECO:0000256" key="5">
    <source>
        <dbReference type="ARBA" id="ARBA00004514"/>
    </source>
</evidence>
<dbReference type="GO" id="GO:0005634">
    <property type="term" value="C:nucleus"/>
    <property type="evidence" value="ECO:0007669"/>
    <property type="project" value="UniProtKB-SubCell"/>
</dbReference>
<evidence type="ECO:0000256" key="15">
    <source>
        <dbReference type="ARBA" id="ARBA00023273"/>
    </source>
</evidence>
<evidence type="ECO:0000256" key="3">
    <source>
        <dbReference type="ARBA" id="ARBA00004186"/>
    </source>
</evidence>
<evidence type="ECO:0000256" key="8">
    <source>
        <dbReference type="ARBA" id="ARBA00021824"/>
    </source>
</evidence>
<evidence type="ECO:0000256" key="11">
    <source>
        <dbReference type="ARBA" id="ARBA00023136"/>
    </source>
</evidence>
<keyword evidence="12" id="KW-0206">Cytoskeleton</keyword>
<dbReference type="InterPro" id="IPR032035">
    <property type="entry name" value="Folliculin_DENN"/>
</dbReference>
<sequence>MGGAIILTTPIIKTKTQKKENYCKMNAIISLCHFCESHGPSILFCTQAFHQSQDAQLLHDSAPPGDYRGHTNSVDPLTQNLSAIVHQPPTDQCDACRSLSPGQPGFISYDESTQITYISCQHPEQQQLYSILRQACVRSLNCEVCPGREGPIVFGEDSSCHTLSHTFNLCDRQARGFSRLYSFIIVMRDRMFLVNSWPFLVKHLRSLIDNLQKKAEKTYSLESDEHKLTSSSRLLPSHGGRRLLPNQTYRSLVDLTGDKDIYVYLHKYFIYLIKTGGRRMMECIVEGPPQAMAVTDSFKMLSDQELIEKLDKSLPSAEFRVLQLEDQPIFNSLRHFVSILGSEDFPELAYHIMRGDQLIVRGNDPSTVMSVLNILKELVPESICRIIGFSSTYQESFVAEFLGLSVGVNLPRHIVDSELHVLLDILPPLKRYYSKSAGDQPNSVLGGADIVEPLEKYKLMVYSAQPCLHDQKYPVIIRRLMALLTGDGISDQMVSRGILALKEEWMNKVKILYKFSQVYPKDSLENDEKLNKLVKEVLFVTPEDMPILLHWRSALRKDYRAHLLQK</sequence>
<evidence type="ECO:0000256" key="12">
    <source>
        <dbReference type="ARBA" id="ARBA00023212"/>
    </source>
</evidence>
<dbReference type="GO" id="GO:0005765">
    <property type="term" value="C:lysosomal membrane"/>
    <property type="evidence" value="ECO:0007669"/>
    <property type="project" value="UniProtKB-SubCell"/>
</dbReference>
<feature type="domain" description="UDENN FLCN/SMCR8-type" evidence="16">
    <location>
        <begin position="97"/>
        <end position="556"/>
    </location>
</feature>
<evidence type="ECO:0000256" key="6">
    <source>
        <dbReference type="ARBA" id="ARBA00004656"/>
    </source>
</evidence>
<dbReference type="KEGG" id="aqu:100633556"/>
<dbReference type="GO" id="GO:0005819">
    <property type="term" value="C:spindle"/>
    <property type="evidence" value="ECO:0007669"/>
    <property type="project" value="UniProtKB-SubCell"/>
</dbReference>
<name>A0AAN0IFE6_AMPQE</name>
<evidence type="ECO:0000256" key="14">
    <source>
        <dbReference type="ARBA" id="ARBA00023242"/>
    </source>
</evidence>
<reference evidence="18" key="1">
    <citation type="journal article" date="2010" name="Nature">
        <title>The Amphimedon queenslandica genome and the evolution of animal complexity.</title>
        <authorList>
            <person name="Srivastava M."/>
            <person name="Simakov O."/>
            <person name="Chapman J."/>
            <person name="Fahey B."/>
            <person name="Gauthier M.E."/>
            <person name="Mitros T."/>
            <person name="Richards G.S."/>
            <person name="Conaco C."/>
            <person name="Dacre M."/>
            <person name="Hellsten U."/>
            <person name="Larroux C."/>
            <person name="Putnam N.H."/>
            <person name="Stanke M."/>
            <person name="Adamska M."/>
            <person name="Darling A."/>
            <person name="Degnan S.M."/>
            <person name="Oakley T.H."/>
            <person name="Plachetzki D.C."/>
            <person name="Zhai Y."/>
            <person name="Adamski M."/>
            <person name="Calcino A."/>
            <person name="Cummins S.F."/>
            <person name="Goodstein D.M."/>
            <person name="Harris C."/>
            <person name="Jackson D.J."/>
            <person name="Leys S.P."/>
            <person name="Shu S."/>
            <person name="Woodcroft B.J."/>
            <person name="Vervoort M."/>
            <person name="Kosik K.S."/>
            <person name="Manning G."/>
            <person name="Degnan B.M."/>
            <person name="Rokhsar D.S."/>
        </authorList>
    </citation>
    <scope>NUCLEOTIDE SEQUENCE [LARGE SCALE GENOMIC DNA]</scope>
</reference>
<dbReference type="InterPro" id="IPR037520">
    <property type="entry name" value="Folliculin/SMCR8_longin"/>
</dbReference>
<dbReference type="PANTHER" id="PTHR31441">
    <property type="entry name" value="FOLLICULIN FAMILY MEMBER"/>
    <property type="match status" value="1"/>
</dbReference>
<dbReference type="GO" id="GO:0005096">
    <property type="term" value="F:GTPase activator activity"/>
    <property type="evidence" value="ECO:0007669"/>
    <property type="project" value="UniProtKB-KW"/>
</dbReference>
<evidence type="ECO:0000256" key="10">
    <source>
        <dbReference type="ARBA" id="ARBA00022490"/>
    </source>
</evidence>
<keyword evidence="9" id="KW-0343">GTPase activation</keyword>
<dbReference type="Proteomes" id="UP000007879">
    <property type="component" value="Unassembled WGS sequence"/>
</dbReference>
<evidence type="ECO:0000256" key="2">
    <source>
        <dbReference type="ARBA" id="ARBA00004138"/>
    </source>
</evidence>
<reference evidence="17" key="2">
    <citation type="submission" date="2024-06" db="UniProtKB">
        <authorList>
            <consortium name="EnsemblMetazoa"/>
        </authorList>
    </citation>
    <scope>IDENTIFICATION</scope>
</reference>
<dbReference type="RefSeq" id="XP_003387396.2">
    <property type="nucleotide sequence ID" value="XM_003387348.2"/>
</dbReference>
<accession>A0AAN0IFE6</accession>
<dbReference type="GeneID" id="100633556"/>
<dbReference type="InterPro" id="IPR037521">
    <property type="entry name" value="FLCN/SMCR8_DENN"/>
</dbReference>
<dbReference type="GO" id="GO:1904263">
    <property type="term" value="P:positive regulation of TORC1 signaling"/>
    <property type="evidence" value="ECO:0007669"/>
    <property type="project" value="TreeGrafter"/>
</dbReference>
<comment type="similarity">
    <text evidence="7">Belongs to the folliculin family.</text>
</comment>
<dbReference type="Pfam" id="PF16692">
    <property type="entry name" value="Folliculin_C"/>
    <property type="match status" value="1"/>
</dbReference>
<comment type="subcellular location">
    <subcellularLocation>
        <location evidence="2">Cell projection</location>
        <location evidence="2">Cilium</location>
    </subcellularLocation>
    <subcellularLocation>
        <location evidence="4">Cytoplasm</location>
        <location evidence="4">Cytoskeleton</location>
        <location evidence="4">Microtubule organizing center</location>
        <location evidence="4">Centrosome</location>
    </subcellularLocation>
    <subcellularLocation>
        <location evidence="3">Cytoplasm</location>
        <location evidence="3">Cytoskeleton</location>
        <location evidence="3">Spindle</location>
    </subcellularLocation>
    <subcellularLocation>
        <location evidence="5">Cytoplasm</location>
        <location evidence="5">Cytosol</location>
    </subcellularLocation>
    <subcellularLocation>
        <location evidence="6">Lysosome membrane</location>
    </subcellularLocation>
    <subcellularLocation>
        <location evidence="1">Nucleus</location>
    </subcellularLocation>
</comment>
<keyword evidence="18" id="KW-1185">Reference proteome</keyword>
<keyword evidence="14" id="KW-0539">Nucleus</keyword>
<dbReference type="Pfam" id="PF11704">
    <property type="entry name" value="Folliculin"/>
    <property type="match status" value="1"/>
</dbReference>
<dbReference type="PANTHER" id="PTHR31441:SF2">
    <property type="entry name" value="FOLLICULIN"/>
    <property type="match status" value="1"/>
</dbReference>
<dbReference type="InterPro" id="IPR044886">
    <property type="entry name" value="FLCN_DENN_C_sf"/>
</dbReference>
<evidence type="ECO:0000256" key="13">
    <source>
        <dbReference type="ARBA" id="ARBA00023228"/>
    </source>
</evidence>
<keyword evidence="11" id="KW-0472">Membrane</keyword>
<dbReference type="PROSITE" id="PS51834">
    <property type="entry name" value="DENN_FLCN_SMCR8"/>
    <property type="match status" value="1"/>
</dbReference>
<dbReference type="GO" id="GO:0005813">
    <property type="term" value="C:centrosome"/>
    <property type="evidence" value="ECO:0007669"/>
    <property type="project" value="UniProtKB-SubCell"/>
</dbReference>
<dbReference type="GO" id="GO:0000122">
    <property type="term" value="P:negative regulation of transcription by RNA polymerase II"/>
    <property type="evidence" value="ECO:0007669"/>
    <property type="project" value="TreeGrafter"/>
</dbReference>
<evidence type="ECO:0000256" key="9">
    <source>
        <dbReference type="ARBA" id="ARBA00022468"/>
    </source>
</evidence>